<dbReference type="EMBL" id="JACBZP010000001">
    <property type="protein sequence ID" value="NYI67029.1"/>
    <property type="molecule type" value="Genomic_DNA"/>
</dbReference>
<organism evidence="3 4">
    <name type="scientific">Spelaeicoccus albus</name>
    <dbReference type="NCBI Taxonomy" id="1280376"/>
    <lineage>
        <taxon>Bacteria</taxon>
        <taxon>Bacillati</taxon>
        <taxon>Actinomycetota</taxon>
        <taxon>Actinomycetes</taxon>
        <taxon>Micrococcales</taxon>
        <taxon>Brevibacteriaceae</taxon>
        <taxon>Spelaeicoccus</taxon>
    </lineage>
</organism>
<dbReference type="Gene3D" id="1.10.10.10">
    <property type="entry name" value="Winged helix-like DNA-binding domain superfamily/Winged helix DNA-binding domain"/>
    <property type="match status" value="1"/>
</dbReference>
<dbReference type="Pfam" id="PF01380">
    <property type="entry name" value="SIS"/>
    <property type="match status" value="1"/>
</dbReference>
<dbReference type="InterPro" id="IPR000281">
    <property type="entry name" value="HTH_RpiR"/>
</dbReference>
<dbReference type="SUPFAM" id="SSF53697">
    <property type="entry name" value="SIS domain"/>
    <property type="match status" value="1"/>
</dbReference>
<dbReference type="GO" id="GO:0097367">
    <property type="term" value="F:carbohydrate derivative binding"/>
    <property type="evidence" value="ECO:0007669"/>
    <property type="project" value="InterPro"/>
</dbReference>
<evidence type="ECO:0000259" key="2">
    <source>
        <dbReference type="PROSITE" id="PS51464"/>
    </source>
</evidence>
<comment type="caution">
    <text evidence="3">The sequence shown here is derived from an EMBL/GenBank/DDBJ whole genome shotgun (WGS) entry which is preliminary data.</text>
</comment>
<dbReference type="GO" id="GO:0003677">
    <property type="term" value="F:DNA binding"/>
    <property type="evidence" value="ECO:0007669"/>
    <property type="project" value="UniProtKB-KW"/>
</dbReference>
<gene>
    <name evidence="3" type="ORF">BJY26_001335</name>
</gene>
<dbReference type="InterPro" id="IPR001347">
    <property type="entry name" value="SIS_dom"/>
</dbReference>
<dbReference type="Proteomes" id="UP000539111">
    <property type="component" value="Unassembled WGS sequence"/>
</dbReference>
<evidence type="ECO:0000313" key="3">
    <source>
        <dbReference type="EMBL" id="NYI67029.1"/>
    </source>
</evidence>
<sequence>MPENGLGRQGNAVINTILNEPEKASYEGIAVVAELADVNVSTITRTAQSLGFGGWPEFRLEVRKRFLAHLGTNGASRKSDAAEPVTRALVKDRDNLTETVRTVDPAVVAHIARAMADARRTYVVAESTYGAIARTVAHTARLAGYNVEAIATGTLEIANRLAHVDDGDVVVLVAYWRYFRNAERSARAARDRGARTFLVGDDRSPDASAWSEATVRVPAGGPTFFPSLVPCLSVCQALVAELAALDPERSAKAIADADEYWRRFGLVHWEN</sequence>
<dbReference type="PROSITE" id="PS51071">
    <property type="entry name" value="HTH_RPIR"/>
    <property type="match status" value="1"/>
</dbReference>
<dbReference type="InterPro" id="IPR009057">
    <property type="entry name" value="Homeodomain-like_sf"/>
</dbReference>
<dbReference type="InterPro" id="IPR036388">
    <property type="entry name" value="WH-like_DNA-bd_sf"/>
</dbReference>
<dbReference type="Gene3D" id="3.40.50.10490">
    <property type="entry name" value="Glucose-6-phosphate isomerase like protein, domain 1"/>
    <property type="match status" value="1"/>
</dbReference>
<dbReference type="PROSITE" id="PS51464">
    <property type="entry name" value="SIS"/>
    <property type="match status" value="1"/>
</dbReference>
<evidence type="ECO:0000313" key="4">
    <source>
        <dbReference type="Proteomes" id="UP000539111"/>
    </source>
</evidence>
<dbReference type="Pfam" id="PF01418">
    <property type="entry name" value="HTH_6"/>
    <property type="match status" value="1"/>
</dbReference>
<proteinExistence type="predicted"/>
<dbReference type="PANTHER" id="PTHR30514">
    <property type="entry name" value="GLUCOKINASE"/>
    <property type="match status" value="1"/>
</dbReference>
<dbReference type="GO" id="GO:0003700">
    <property type="term" value="F:DNA-binding transcription factor activity"/>
    <property type="evidence" value="ECO:0007669"/>
    <property type="project" value="InterPro"/>
</dbReference>
<name>A0A7Z0D079_9MICO</name>
<dbReference type="AlphaFoldDB" id="A0A7Z0D079"/>
<dbReference type="InterPro" id="IPR047640">
    <property type="entry name" value="RpiR-like"/>
</dbReference>
<dbReference type="PANTHER" id="PTHR30514:SF18">
    <property type="entry name" value="RPIR-FAMILY TRANSCRIPTIONAL REGULATOR"/>
    <property type="match status" value="1"/>
</dbReference>
<feature type="domain" description="SIS" evidence="2">
    <location>
        <begin position="111"/>
        <end position="260"/>
    </location>
</feature>
<dbReference type="GO" id="GO:1901135">
    <property type="term" value="P:carbohydrate derivative metabolic process"/>
    <property type="evidence" value="ECO:0007669"/>
    <property type="project" value="InterPro"/>
</dbReference>
<dbReference type="InterPro" id="IPR046348">
    <property type="entry name" value="SIS_dom_sf"/>
</dbReference>
<keyword evidence="3" id="KW-0238">DNA-binding</keyword>
<dbReference type="RefSeq" id="WP_179426737.1">
    <property type="nucleotide sequence ID" value="NZ_JACBZP010000001.1"/>
</dbReference>
<dbReference type="SUPFAM" id="SSF46689">
    <property type="entry name" value="Homeodomain-like"/>
    <property type="match status" value="1"/>
</dbReference>
<protein>
    <submittedName>
        <fullName evidence="3">DNA-binding MurR/RpiR family transcriptional regulator</fullName>
    </submittedName>
</protein>
<evidence type="ECO:0000259" key="1">
    <source>
        <dbReference type="PROSITE" id="PS51071"/>
    </source>
</evidence>
<reference evidence="3 4" key="1">
    <citation type="submission" date="2020-07" db="EMBL/GenBank/DDBJ databases">
        <title>Sequencing the genomes of 1000 actinobacteria strains.</title>
        <authorList>
            <person name="Klenk H.-P."/>
        </authorList>
    </citation>
    <scope>NUCLEOTIDE SEQUENCE [LARGE SCALE GENOMIC DNA]</scope>
    <source>
        <strain evidence="3 4">DSM 26341</strain>
    </source>
</reference>
<keyword evidence="4" id="KW-1185">Reference proteome</keyword>
<accession>A0A7Z0D079</accession>
<feature type="domain" description="HTH rpiR-type" evidence="1">
    <location>
        <begin position="1"/>
        <end position="69"/>
    </location>
</feature>